<proteinExistence type="predicted"/>
<comment type="catalytic activity">
    <reaction evidence="1">
        <text>ATP + protein L-histidine = ADP + protein N-phospho-L-histidine.</text>
        <dbReference type="EC" id="2.7.13.3"/>
    </reaction>
</comment>
<organism evidence="4 5">
    <name type="scientific">Leptolyngbya cf. ectocarpi LEGE 11479</name>
    <dbReference type="NCBI Taxonomy" id="1828722"/>
    <lineage>
        <taxon>Bacteria</taxon>
        <taxon>Bacillati</taxon>
        <taxon>Cyanobacteriota</taxon>
        <taxon>Cyanophyceae</taxon>
        <taxon>Leptolyngbyales</taxon>
        <taxon>Leptolyngbyaceae</taxon>
        <taxon>Leptolyngbya group</taxon>
        <taxon>Leptolyngbya</taxon>
    </lineage>
</organism>
<evidence type="ECO:0000313" key="4">
    <source>
        <dbReference type="EMBL" id="MBE9066809.1"/>
    </source>
</evidence>
<dbReference type="EMBL" id="JADEXP010000059">
    <property type="protein sequence ID" value="MBE9066809.1"/>
    <property type="molecule type" value="Genomic_DNA"/>
</dbReference>
<evidence type="ECO:0000256" key="1">
    <source>
        <dbReference type="ARBA" id="ARBA00000085"/>
    </source>
</evidence>
<feature type="domain" description="Signal transduction histidine kinase dimerisation/phosphoacceptor" evidence="3">
    <location>
        <begin position="28"/>
        <end position="80"/>
    </location>
</feature>
<dbReference type="Proteomes" id="UP000615026">
    <property type="component" value="Unassembled WGS sequence"/>
</dbReference>
<dbReference type="AlphaFoldDB" id="A0A928ZTR2"/>
<dbReference type="Gene3D" id="1.10.287.130">
    <property type="match status" value="1"/>
</dbReference>
<gene>
    <name evidence="4" type="ORF">IQ260_09105</name>
</gene>
<evidence type="ECO:0000313" key="5">
    <source>
        <dbReference type="Proteomes" id="UP000615026"/>
    </source>
</evidence>
<name>A0A928ZTR2_LEPEC</name>
<dbReference type="InterPro" id="IPR036097">
    <property type="entry name" value="HisK_dim/P_sf"/>
</dbReference>
<dbReference type="GO" id="GO:0000155">
    <property type="term" value="F:phosphorelay sensor kinase activity"/>
    <property type="evidence" value="ECO:0007669"/>
    <property type="project" value="InterPro"/>
</dbReference>
<dbReference type="RefSeq" id="WP_193992787.1">
    <property type="nucleotide sequence ID" value="NZ_JADEXP010000059.1"/>
</dbReference>
<comment type="caution">
    <text evidence="4">The sequence shown here is derived from an EMBL/GenBank/DDBJ whole genome shotgun (WGS) entry which is preliminary data.</text>
</comment>
<accession>A0A928ZTR2</accession>
<protein>
    <recommendedName>
        <fullName evidence="2">histidine kinase</fullName>
        <ecNumber evidence="2">2.7.13.3</ecNumber>
    </recommendedName>
</protein>
<sequence length="113" mass="12543">MNIQSQLSTRDELELGPSLNSADFGSRLASTKHEARNALTVIRVGLESCQRTQLSPAVNNKITIIVSEVDRLNYLLNELLAQNNHSKLQFELLSRLESGTSLPLCLTTNPPQR</sequence>
<dbReference type="EC" id="2.7.13.3" evidence="2"/>
<reference evidence="4" key="1">
    <citation type="submission" date="2020-10" db="EMBL/GenBank/DDBJ databases">
        <authorList>
            <person name="Castelo-Branco R."/>
            <person name="Eusebio N."/>
            <person name="Adriana R."/>
            <person name="Vieira A."/>
            <person name="Brugerolle De Fraissinette N."/>
            <person name="Rezende De Castro R."/>
            <person name="Schneider M.P."/>
            <person name="Vasconcelos V."/>
            <person name="Leao P.N."/>
        </authorList>
    </citation>
    <scope>NUCLEOTIDE SEQUENCE</scope>
    <source>
        <strain evidence="4">LEGE 11479</strain>
    </source>
</reference>
<keyword evidence="5" id="KW-1185">Reference proteome</keyword>
<dbReference type="CDD" id="cd00082">
    <property type="entry name" value="HisKA"/>
    <property type="match status" value="1"/>
</dbReference>
<dbReference type="Pfam" id="PF00512">
    <property type="entry name" value="HisKA"/>
    <property type="match status" value="1"/>
</dbReference>
<evidence type="ECO:0000256" key="2">
    <source>
        <dbReference type="ARBA" id="ARBA00012438"/>
    </source>
</evidence>
<evidence type="ECO:0000259" key="3">
    <source>
        <dbReference type="Pfam" id="PF00512"/>
    </source>
</evidence>
<dbReference type="SUPFAM" id="SSF47384">
    <property type="entry name" value="Homodimeric domain of signal transducing histidine kinase"/>
    <property type="match status" value="1"/>
</dbReference>
<dbReference type="InterPro" id="IPR003661">
    <property type="entry name" value="HisK_dim/P_dom"/>
</dbReference>